<keyword evidence="2" id="KW-0436">Ligase</keyword>
<evidence type="ECO:0000256" key="4">
    <source>
        <dbReference type="RuleBase" id="RU000384"/>
    </source>
</evidence>
<name>A0A8I2YV94_9AGAM</name>
<gene>
    <name evidence="6" type="ORF">JVT61DRAFT_10506</name>
</gene>
<dbReference type="PANTHER" id="PTHR43785:SF2">
    <property type="entry name" value="TYPE-1 GLUTAMINE SYNTHETASE 1"/>
    <property type="match status" value="1"/>
</dbReference>
<dbReference type="SUPFAM" id="SSF55931">
    <property type="entry name" value="Glutamine synthetase/guanido kinase"/>
    <property type="match status" value="1"/>
</dbReference>
<dbReference type="GO" id="GO:0006542">
    <property type="term" value="P:glutamine biosynthetic process"/>
    <property type="evidence" value="ECO:0007669"/>
    <property type="project" value="InterPro"/>
</dbReference>
<proteinExistence type="inferred from homology"/>
<evidence type="ECO:0000256" key="1">
    <source>
        <dbReference type="ARBA" id="ARBA00021364"/>
    </source>
</evidence>
<dbReference type="PANTHER" id="PTHR43785">
    <property type="entry name" value="GAMMA-GLUTAMYLPUTRESCINE SYNTHETASE"/>
    <property type="match status" value="1"/>
</dbReference>
<protein>
    <recommendedName>
        <fullName evidence="1">Glutamine synthetase</fullName>
    </recommendedName>
</protein>
<evidence type="ECO:0000259" key="5">
    <source>
        <dbReference type="PROSITE" id="PS51987"/>
    </source>
</evidence>
<accession>A0A8I2YV94</accession>
<dbReference type="Proteomes" id="UP000683000">
    <property type="component" value="Unassembled WGS sequence"/>
</dbReference>
<evidence type="ECO:0000313" key="7">
    <source>
        <dbReference type="Proteomes" id="UP000683000"/>
    </source>
</evidence>
<dbReference type="AlphaFoldDB" id="A0A8I2YV94"/>
<comment type="similarity">
    <text evidence="3 4">Belongs to the glutamine synthetase family.</text>
</comment>
<dbReference type="PROSITE" id="PS51987">
    <property type="entry name" value="GS_CATALYTIC"/>
    <property type="match status" value="1"/>
</dbReference>
<sequence>MTSYSVIGQCPQNVSPPKPYQDFASLFGAHGVRYIRIQWVDLNNQVRCRFLPVSYFLKLLESERPGVTLAKATLGLVVLQVAPGFSHVGEYNYVVDLSSFRLCSYAPGHAVFFGFFQEQVLVPRPSGPSFEVPCCPRTVLSRVVRDAVEELGIQFLVGMEIEFILLKSVNPLVPVNDHQFSTAIAVATGTVEARVLEEIADAIQVDGIELQMYHSEGAPGQYEVVTGPMSPLQAADALVHTRETIYNIASKHGLRATFAPRLALDSCGSGAHMHVSVQGERPGTPASELMTPLESAFLAGLMHHLPSVIALTLPLSASYARMLDGIWSGGTWLCWGVDNRETPVRLTKVSTPSSRNFEIRPIDGTSNPYLAVAAVLACGILGVRDDRALTIKNCDTNTLAAEMTVEERAALGITTRLPLNIGEAKQNLVADDAIKDMLGPEFVEGFLHVNEMLVKAIDRREGESEAEAVARLVENY</sequence>
<evidence type="ECO:0000256" key="3">
    <source>
        <dbReference type="PROSITE-ProRule" id="PRU01331"/>
    </source>
</evidence>
<comment type="caution">
    <text evidence="6">The sequence shown here is derived from an EMBL/GenBank/DDBJ whole genome shotgun (WGS) entry which is preliminary data.</text>
</comment>
<dbReference type="Gene3D" id="3.30.590.10">
    <property type="entry name" value="Glutamine synthetase/guanido kinase, catalytic domain"/>
    <property type="match status" value="1"/>
</dbReference>
<dbReference type="GO" id="GO:0004356">
    <property type="term" value="F:glutamine synthetase activity"/>
    <property type="evidence" value="ECO:0007669"/>
    <property type="project" value="InterPro"/>
</dbReference>
<organism evidence="6 7">
    <name type="scientific">Boletus reticuloceps</name>
    <dbReference type="NCBI Taxonomy" id="495285"/>
    <lineage>
        <taxon>Eukaryota</taxon>
        <taxon>Fungi</taxon>
        <taxon>Dikarya</taxon>
        <taxon>Basidiomycota</taxon>
        <taxon>Agaricomycotina</taxon>
        <taxon>Agaricomycetes</taxon>
        <taxon>Agaricomycetidae</taxon>
        <taxon>Boletales</taxon>
        <taxon>Boletineae</taxon>
        <taxon>Boletaceae</taxon>
        <taxon>Boletoideae</taxon>
        <taxon>Boletus</taxon>
    </lineage>
</organism>
<reference evidence="6" key="1">
    <citation type="submission" date="2021-03" db="EMBL/GenBank/DDBJ databases">
        <title>Evolutionary innovations through gain and loss of genes in the ectomycorrhizal Boletales.</title>
        <authorList>
            <person name="Wu G."/>
            <person name="Miyauchi S."/>
            <person name="Morin E."/>
            <person name="Yang Z.-L."/>
            <person name="Xu J."/>
            <person name="Martin F.M."/>
        </authorList>
    </citation>
    <scope>NUCLEOTIDE SEQUENCE</scope>
    <source>
        <strain evidence="6">BR01</strain>
    </source>
</reference>
<dbReference type="Pfam" id="PF00120">
    <property type="entry name" value="Gln-synt_C"/>
    <property type="match status" value="1"/>
</dbReference>
<dbReference type="Gene3D" id="3.10.20.70">
    <property type="entry name" value="Glutamine synthetase, N-terminal domain"/>
    <property type="match status" value="1"/>
</dbReference>
<dbReference type="InterPro" id="IPR008146">
    <property type="entry name" value="Gln_synth_cat_dom"/>
</dbReference>
<keyword evidence="7" id="KW-1185">Reference proteome</keyword>
<dbReference type="SMART" id="SM01230">
    <property type="entry name" value="Gln-synt_C"/>
    <property type="match status" value="1"/>
</dbReference>
<evidence type="ECO:0000256" key="2">
    <source>
        <dbReference type="ARBA" id="ARBA00022598"/>
    </source>
</evidence>
<feature type="domain" description="GS catalytic" evidence="5">
    <location>
        <begin position="136"/>
        <end position="476"/>
    </location>
</feature>
<dbReference type="OrthoDB" id="3364440at2759"/>
<dbReference type="EMBL" id="JAGFBS010000004">
    <property type="protein sequence ID" value="KAG6379939.1"/>
    <property type="molecule type" value="Genomic_DNA"/>
</dbReference>
<dbReference type="InterPro" id="IPR014746">
    <property type="entry name" value="Gln_synth/guanido_kin_cat_dom"/>
</dbReference>
<dbReference type="InterPro" id="IPR036651">
    <property type="entry name" value="Gln_synt_N_sf"/>
</dbReference>
<evidence type="ECO:0000313" key="6">
    <source>
        <dbReference type="EMBL" id="KAG6379939.1"/>
    </source>
</evidence>